<keyword evidence="1" id="KW-1133">Transmembrane helix</keyword>
<protein>
    <recommendedName>
        <fullName evidence="4">Biopolymer transporter ExbD</fullName>
    </recommendedName>
</protein>
<evidence type="ECO:0000313" key="2">
    <source>
        <dbReference type="EMBL" id="MBD2767630.1"/>
    </source>
</evidence>
<feature type="transmembrane region" description="Helical" evidence="1">
    <location>
        <begin position="23"/>
        <end position="40"/>
    </location>
</feature>
<keyword evidence="1" id="KW-0812">Transmembrane</keyword>
<evidence type="ECO:0000256" key="1">
    <source>
        <dbReference type="SAM" id="Phobius"/>
    </source>
</evidence>
<reference evidence="2" key="1">
    <citation type="submission" date="2020-09" db="EMBL/GenBank/DDBJ databases">
        <authorList>
            <person name="Kim M.K."/>
        </authorList>
    </citation>
    <scope>NUCLEOTIDE SEQUENCE</scope>
    <source>
        <strain evidence="2">BT664</strain>
    </source>
</reference>
<organism evidence="2 3">
    <name type="scientific">Hymenobacter montanus</name>
    <dbReference type="NCBI Taxonomy" id="2771359"/>
    <lineage>
        <taxon>Bacteria</taxon>
        <taxon>Pseudomonadati</taxon>
        <taxon>Bacteroidota</taxon>
        <taxon>Cytophagia</taxon>
        <taxon>Cytophagales</taxon>
        <taxon>Hymenobacteraceae</taxon>
        <taxon>Hymenobacter</taxon>
    </lineage>
</organism>
<evidence type="ECO:0008006" key="4">
    <source>
        <dbReference type="Google" id="ProtNLM"/>
    </source>
</evidence>
<name>A0A927BBC9_9BACT</name>
<dbReference type="AlphaFoldDB" id="A0A927BBC9"/>
<dbReference type="RefSeq" id="WP_191004452.1">
    <property type="nucleotide sequence ID" value="NZ_JACXAD010000006.1"/>
</dbReference>
<comment type="caution">
    <text evidence="2">The sequence shown here is derived from an EMBL/GenBank/DDBJ whole genome shotgun (WGS) entry which is preliminary data.</text>
</comment>
<sequence length="223" mass="24133">MSSTQARVTFGRNEKRSIALPDMAPFAGIFFLVVCFFLLTSRIKSPEIGIVSDEALPLSPGATCTKGIALGCTNSLVISCNPKNQFSLAVISYDSSSQPGALTQAGVIEKVAASHGITFTASEAAALATLPFLATKVEQISGFLKLPPYQRRQLARLGTVNTLPQEQLLECIAAAQKSAECSNKRLLFFLRFDTEVRTGLVMHFLTLLRNKGIRHPILMVRSS</sequence>
<gene>
    <name evidence="2" type="ORF">IC235_06970</name>
</gene>
<proteinExistence type="predicted"/>
<accession>A0A927BBC9</accession>
<dbReference type="Proteomes" id="UP000612233">
    <property type="component" value="Unassembled WGS sequence"/>
</dbReference>
<keyword evidence="3" id="KW-1185">Reference proteome</keyword>
<dbReference type="EMBL" id="JACXAD010000006">
    <property type="protein sequence ID" value="MBD2767630.1"/>
    <property type="molecule type" value="Genomic_DNA"/>
</dbReference>
<evidence type="ECO:0000313" key="3">
    <source>
        <dbReference type="Proteomes" id="UP000612233"/>
    </source>
</evidence>
<keyword evidence="1" id="KW-0472">Membrane</keyword>